<feature type="signal peptide" evidence="1">
    <location>
        <begin position="1"/>
        <end position="17"/>
    </location>
</feature>
<dbReference type="PANTHER" id="PTHR48098:SF6">
    <property type="entry name" value="FERRI-BACILLIBACTIN ESTERASE BESA"/>
    <property type="match status" value="1"/>
</dbReference>
<dbReference type="InterPro" id="IPR050583">
    <property type="entry name" value="Mycobacterial_A85_antigen"/>
</dbReference>
<sequence length="474" mass="51428">MRLFFVLLALVAGSARAQTTFRLTSVPASTPVGATLYVAGSFNNWSPGSAAHALTAQPDGSYTVTLPASVTGALEFKFTRGSWAAVESDAQNQDIGNRRYTATGAAVTVNLQVVNWKDLGGSAPCQSTALQPNVQVINTAFAMPQLGRTRRVWVYLPAGYASSGTRRYPVLYMHDGQNVFDQCTSFSGEWGVDEALAALQQSGQDPTGCIVVAVDNDGAQRLNEYSPWNNPQYGGGQGDQYVEFLVQTLKPYIDQQYRTLPDRLNTGIGGSSMGGLISLYAALKHPGVFGRAAIFSPAFWFAEAPLKAYLHQHRATAAQPTRFYFVAGTQESQTMVPLMQAVRDSLQRAGYAASDLTTLSLADGQHAEWFWRREFPAAYQWLYRPGTTTAARAAAGAAAFQLFPNPAAHVLTVQLPAGWQRGRLEILDSAGRVVLRRTLRQATEAVNVAGLRRGQYVARLQGDKTTLSQPFVKE</sequence>
<keyword evidence="4" id="KW-1185">Reference proteome</keyword>
<evidence type="ECO:0000259" key="2">
    <source>
        <dbReference type="PROSITE" id="PS51166"/>
    </source>
</evidence>
<gene>
    <name evidence="3" type="ORF">DLM85_01525</name>
</gene>
<dbReference type="InterPro" id="IPR026444">
    <property type="entry name" value="Secre_tail"/>
</dbReference>
<dbReference type="EMBL" id="QHKM01000001">
    <property type="protein sequence ID" value="RAK69567.1"/>
    <property type="molecule type" value="Genomic_DNA"/>
</dbReference>
<evidence type="ECO:0000256" key="1">
    <source>
        <dbReference type="SAM" id="SignalP"/>
    </source>
</evidence>
<dbReference type="SMART" id="SM01065">
    <property type="entry name" value="CBM_2"/>
    <property type="match status" value="1"/>
</dbReference>
<dbReference type="InterPro" id="IPR029058">
    <property type="entry name" value="AB_hydrolase_fold"/>
</dbReference>
<dbReference type="RefSeq" id="WP_111476303.1">
    <property type="nucleotide sequence ID" value="NZ_QHKM01000001.1"/>
</dbReference>
<feature type="chain" id="PRO_5016270839" evidence="1">
    <location>
        <begin position="18"/>
        <end position="474"/>
    </location>
</feature>
<dbReference type="Gene3D" id="3.40.50.1820">
    <property type="entry name" value="alpha/beta hydrolase"/>
    <property type="match status" value="1"/>
</dbReference>
<dbReference type="InterPro" id="IPR000801">
    <property type="entry name" value="Esterase-like"/>
</dbReference>
<keyword evidence="1" id="KW-0732">Signal</keyword>
<dbReference type="Pfam" id="PF18962">
    <property type="entry name" value="Por_Secre_tail"/>
    <property type="match status" value="1"/>
</dbReference>
<dbReference type="SUPFAM" id="SSF53474">
    <property type="entry name" value="alpha/beta-Hydrolases"/>
    <property type="match status" value="1"/>
</dbReference>
<proteinExistence type="predicted"/>
<dbReference type="InterPro" id="IPR002044">
    <property type="entry name" value="CBM20"/>
</dbReference>
<dbReference type="Proteomes" id="UP000248553">
    <property type="component" value="Unassembled WGS sequence"/>
</dbReference>
<reference evidence="4" key="1">
    <citation type="submission" date="2018-05" db="EMBL/GenBank/DDBJ databases">
        <authorList>
            <person name="Nie L."/>
        </authorList>
    </citation>
    <scope>NUCLEOTIDE SEQUENCE [LARGE SCALE GENOMIC DNA]</scope>
    <source>
        <strain evidence="4">NL</strain>
    </source>
</reference>
<dbReference type="GO" id="GO:0016787">
    <property type="term" value="F:hydrolase activity"/>
    <property type="evidence" value="ECO:0007669"/>
    <property type="project" value="UniProtKB-KW"/>
</dbReference>
<dbReference type="Pfam" id="PF00756">
    <property type="entry name" value="Esterase"/>
    <property type="match status" value="1"/>
</dbReference>
<dbReference type="SUPFAM" id="SSF49452">
    <property type="entry name" value="Starch-binding domain-like"/>
    <property type="match status" value="1"/>
</dbReference>
<protein>
    <submittedName>
        <fullName evidence="3">Alpha/beta hydrolase</fullName>
    </submittedName>
</protein>
<dbReference type="NCBIfam" id="TIGR04183">
    <property type="entry name" value="Por_Secre_tail"/>
    <property type="match status" value="1"/>
</dbReference>
<comment type="caution">
    <text evidence="3">The sequence shown here is derived from an EMBL/GenBank/DDBJ whole genome shotgun (WGS) entry which is preliminary data.</text>
</comment>
<dbReference type="AlphaFoldDB" id="A0A328BR49"/>
<dbReference type="InterPro" id="IPR013783">
    <property type="entry name" value="Ig-like_fold"/>
</dbReference>
<dbReference type="Gene3D" id="2.60.40.10">
    <property type="entry name" value="Immunoglobulins"/>
    <property type="match status" value="1"/>
</dbReference>
<dbReference type="PROSITE" id="PS51166">
    <property type="entry name" value="CBM20"/>
    <property type="match status" value="1"/>
</dbReference>
<evidence type="ECO:0000313" key="4">
    <source>
        <dbReference type="Proteomes" id="UP000248553"/>
    </source>
</evidence>
<dbReference type="InterPro" id="IPR013784">
    <property type="entry name" value="Carb-bd-like_fold"/>
</dbReference>
<organism evidence="3 4">
    <name type="scientific">Hymenobacter edaphi</name>
    <dbReference type="NCBI Taxonomy" id="2211146"/>
    <lineage>
        <taxon>Bacteria</taxon>
        <taxon>Pseudomonadati</taxon>
        <taxon>Bacteroidota</taxon>
        <taxon>Cytophagia</taxon>
        <taxon>Cytophagales</taxon>
        <taxon>Hymenobacteraceae</taxon>
        <taxon>Hymenobacter</taxon>
    </lineage>
</organism>
<feature type="domain" description="CBM20" evidence="2">
    <location>
        <begin position="11"/>
        <end position="118"/>
    </location>
</feature>
<name>A0A328BR49_9BACT</name>
<dbReference type="OrthoDB" id="9784036at2"/>
<dbReference type="GO" id="GO:2001070">
    <property type="term" value="F:starch binding"/>
    <property type="evidence" value="ECO:0007669"/>
    <property type="project" value="InterPro"/>
</dbReference>
<accession>A0A328BR49</accession>
<dbReference type="PANTHER" id="PTHR48098">
    <property type="entry name" value="ENTEROCHELIN ESTERASE-RELATED"/>
    <property type="match status" value="1"/>
</dbReference>
<keyword evidence="3" id="KW-0378">Hydrolase</keyword>
<evidence type="ECO:0000313" key="3">
    <source>
        <dbReference type="EMBL" id="RAK69567.1"/>
    </source>
</evidence>